<evidence type="ECO:0000313" key="10">
    <source>
        <dbReference type="Proteomes" id="UP000310066"/>
    </source>
</evidence>
<dbReference type="PANTHER" id="PTHR22974">
    <property type="entry name" value="MIXED LINEAGE PROTEIN KINASE"/>
    <property type="match status" value="1"/>
</dbReference>
<evidence type="ECO:0000256" key="2">
    <source>
        <dbReference type="ARBA" id="ARBA00022679"/>
    </source>
</evidence>
<dbReference type="GO" id="GO:0008270">
    <property type="term" value="F:zinc ion binding"/>
    <property type="evidence" value="ECO:0007669"/>
    <property type="project" value="InterPro"/>
</dbReference>
<dbReference type="GO" id="GO:0007094">
    <property type="term" value="P:mitotic spindle assembly checkpoint signaling"/>
    <property type="evidence" value="ECO:0007669"/>
    <property type="project" value="TreeGrafter"/>
</dbReference>
<feature type="domain" description="Protein kinase" evidence="8">
    <location>
        <begin position="1"/>
        <end position="212"/>
    </location>
</feature>
<dbReference type="GO" id="GO:0000776">
    <property type="term" value="C:kinetochore"/>
    <property type="evidence" value="ECO:0007669"/>
    <property type="project" value="TreeGrafter"/>
</dbReference>
<comment type="caution">
    <text evidence="9">The sequence shown here is derived from an EMBL/GenBank/DDBJ whole genome shotgun (WGS) entry which is preliminary data.</text>
</comment>
<dbReference type="InterPro" id="IPR007219">
    <property type="entry name" value="XnlR_reg_dom"/>
</dbReference>
<keyword evidence="5" id="KW-0067">ATP-binding</keyword>
<keyword evidence="1" id="KW-0723">Serine/threonine-protein kinase</keyword>
<dbReference type="GO" id="GO:0006351">
    <property type="term" value="P:DNA-templated transcription"/>
    <property type="evidence" value="ECO:0007669"/>
    <property type="project" value="InterPro"/>
</dbReference>
<keyword evidence="2" id="KW-0808">Transferase</keyword>
<dbReference type="GO" id="GO:0007059">
    <property type="term" value="P:chromosome segregation"/>
    <property type="evidence" value="ECO:0007669"/>
    <property type="project" value="TreeGrafter"/>
</dbReference>
<dbReference type="CDD" id="cd12148">
    <property type="entry name" value="fungal_TF_MHR"/>
    <property type="match status" value="1"/>
</dbReference>
<dbReference type="AlphaFoldDB" id="A0A4U0TPB8"/>
<dbReference type="GO" id="GO:0003677">
    <property type="term" value="F:DNA binding"/>
    <property type="evidence" value="ECO:0007669"/>
    <property type="project" value="InterPro"/>
</dbReference>
<organism evidence="9 10">
    <name type="scientific">Friedmanniomyces endolithicus</name>
    <dbReference type="NCBI Taxonomy" id="329885"/>
    <lineage>
        <taxon>Eukaryota</taxon>
        <taxon>Fungi</taxon>
        <taxon>Dikarya</taxon>
        <taxon>Ascomycota</taxon>
        <taxon>Pezizomycotina</taxon>
        <taxon>Dothideomycetes</taxon>
        <taxon>Dothideomycetidae</taxon>
        <taxon>Mycosphaerellales</taxon>
        <taxon>Teratosphaeriaceae</taxon>
        <taxon>Friedmanniomyces</taxon>
    </lineage>
</organism>
<dbReference type="OrthoDB" id="3862662at2759"/>
<dbReference type="PANTHER" id="PTHR22974:SF21">
    <property type="entry name" value="DUAL SPECIFICITY PROTEIN KINASE TTK"/>
    <property type="match status" value="1"/>
</dbReference>
<keyword evidence="4" id="KW-0418">Kinase</keyword>
<dbReference type="GO" id="GO:0004712">
    <property type="term" value="F:protein serine/threonine/tyrosine kinase activity"/>
    <property type="evidence" value="ECO:0007669"/>
    <property type="project" value="TreeGrafter"/>
</dbReference>
<evidence type="ECO:0000256" key="5">
    <source>
        <dbReference type="ARBA" id="ARBA00022840"/>
    </source>
</evidence>
<evidence type="ECO:0000256" key="7">
    <source>
        <dbReference type="SAM" id="MobiDB-lite"/>
    </source>
</evidence>
<dbReference type="GO" id="GO:0005524">
    <property type="term" value="F:ATP binding"/>
    <property type="evidence" value="ECO:0007669"/>
    <property type="project" value="UniProtKB-KW"/>
</dbReference>
<dbReference type="Pfam" id="PF04082">
    <property type="entry name" value="Fungal_trans"/>
    <property type="match status" value="1"/>
</dbReference>
<feature type="compositionally biased region" description="Polar residues" evidence="7">
    <location>
        <begin position="172"/>
        <end position="181"/>
    </location>
</feature>
<keyword evidence="6" id="KW-0539">Nucleus</keyword>
<evidence type="ECO:0000256" key="1">
    <source>
        <dbReference type="ARBA" id="ARBA00022527"/>
    </source>
</evidence>
<dbReference type="InterPro" id="IPR000719">
    <property type="entry name" value="Prot_kinase_dom"/>
</dbReference>
<evidence type="ECO:0000256" key="3">
    <source>
        <dbReference type="ARBA" id="ARBA00022741"/>
    </source>
</evidence>
<dbReference type="GO" id="GO:0033316">
    <property type="term" value="P:meiotic spindle assembly checkpoint signaling"/>
    <property type="evidence" value="ECO:0007669"/>
    <property type="project" value="TreeGrafter"/>
</dbReference>
<feature type="compositionally biased region" description="Basic and acidic residues" evidence="7">
    <location>
        <begin position="182"/>
        <end position="192"/>
    </location>
</feature>
<dbReference type="GO" id="GO:0005634">
    <property type="term" value="C:nucleus"/>
    <property type="evidence" value="ECO:0007669"/>
    <property type="project" value="TreeGrafter"/>
</dbReference>
<dbReference type="EMBL" id="NAJP01000199">
    <property type="protein sequence ID" value="TKA23903.1"/>
    <property type="molecule type" value="Genomic_DNA"/>
</dbReference>
<accession>A0A4U0TPB8</accession>
<dbReference type="InterPro" id="IPR011009">
    <property type="entry name" value="Kinase-like_dom_sf"/>
</dbReference>
<evidence type="ECO:0000259" key="8">
    <source>
        <dbReference type="PROSITE" id="PS50011"/>
    </source>
</evidence>
<dbReference type="GO" id="GO:0004674">
    <property type="term" value="F:protein serine/threonine kinase activity"/>
    <property type="evidence" value="ECO:0007669"/>
    <property type="project" value="UniProtKB-KW"/>
</dbReference>
<proteinExistence type="predicted"/>
<dbReference type="PROSITE" id="PS50011">
    <property type="entry name" value="PROTEIN_KINASE_DOM"/>
    <property type="match status" value="1"/>
</dbReference>
<evidence type="ECO:0000313" key="9">
    <source>
        <dbReference type="EMBL" id="TKA23903.1"/>
    </source>
</evidence>
<dbReference type="SUPFAM" id="SSF56112">
    <property type="entry name" value="Protein kinase-like (PK-like)"/>
    <property type="match status" value="1"/>
</dbReference>
<gene>
    <name evidence="9" type="ORF">B0A54_17752</name>
</gene>
<dbReference type="Proteomes" id="UP000310066">
    <property type="component" value="Unassembled WGS sequence"/>
</dbReference>
<dbReference type="Gene3D" id="1.10.510.10">
    <property type="entry name" value="Transferase(Phosphotransferase) domain 1"/>
    <property type="match status" value="1"/>
</dbReference>
<evidence type="ECO:0000256" key="6">
    <source>
        <dbReference type="ARBA" id="ARBA00023242"/>
    </source>
</evidence>
<name>A0A4U0TPB8_9PEZI</name>
<reference evidence="9 10" key="1">
    <citation type="submission" date="2017-03" db="EMBL/GenBank/DDBJ databases">
        <title>Genomes of endolithic fungi from Antarctica.</title>
        <authorList>
            <person name="Coleine C."/>
            <person name="Masonjones S."/>
            <person name="Stajich J.E."/>
        </authorList>
    </citation>
    <scope>NUCLEOTIDE SEQUENCE [LARGE SCALE GENOMIC DNA]</scope>
    <source>
        <strain evidence="9 10">CCFEE 5311</strain>
    </source>
</reference>
<feature type="region of interest" description="Disordered" evidence="7">
    <location>
        <begin position="172"/>
        <end position="192"/>
    </location>
</feature>
<dbReference type="STRING" id="329885.A0A4U0TPB8"/>
<keyword evidence="3" id="KW-0547">Nucleotide-binding</keyword>
<sequence length="212" mass="23710">MQLLLQQPSANCRSMQSTLYANVKSTLGLLEALNYQSLEVVQSRLLCVFYEMGHGILPAASISLATCAKVARSKNLHKRNATSDVLEEERKRTWWMLLNLDRFLSVISGDPMLCTRDPNIDDTYPIDDGLWLQDLKLIDFGIANAIETNHTVNVHRDGHVGIPNYMSAESITDTNASQSDSMTKDVAGRRSKKDMRIGKAPDVWSLPVICTR</sequence>
<evidence type="ECO:0000256" key="4">
    <source>
        <dbReference type="ARBA" id="ARBA00022777"/>
    </source>
</evidence>
<protein>
    <recommendedName>
        <fullName evidence="8">Protein kinase domain-containing protein</fullName>
    </recommendedName>
</protein>
<dbReference type="GO" id="GO:0034501">
    <property type="term" value="P:protein localization to kinetochore"/>
    <property type="evidence" value="ECO:0007669"/>
    <property type="project" value="TreeGrafter"/>
</dbReference>